<dbReference type="InterPro" id="IPR039941">
    <property type="entry name" value="TT30"/>
</dbReference>
<protein>
    <submittedName>
        <fullName evidence="4">TPR-like protein</fullName>
    </submittedName>
</protein>
<dbReference type="PANTHER" id="PTHR20931:SF0">
    <property type="entry name" value="TETRATRICOPEPTIDE REPEAT PROTEIN 30"/>
    <property type="match status" value="1"/>
</dbReference>
<evidence type="ECO:0000313" key="5">
    <source>
        <dbReference type="Proteomes" id="UP000070544"/>
    </source>
</evidence>
<keyword evidence="2" id="KW-0802">TPR repeat</keyword>
<dbReference type="GO" id="GO:0005879">
    <property type="term" value="C:axonemal microtubule"/>
    <property type="evidence" value="ECO:0007669"/>
    <property type="project" value="TreeGrafter"/>
</dbReference>
<dbReference type="STRING" id="1344416.A0A139AE91"/>
<evidence type="ECO:0000313" key="4">
    <source>
        <dbReference type="EMBL" id="KXS15136.1"/>
    </source>
</evidence>
<dbReference type="GO" id="GO:0120170">
    <property type="term" value="F:intraciliary transport particle B binding"/>
    <property type="evidence" value="ECO:0007669"/>
    <property type="project" value="TreeGrafter"/>
</dbReference>
<evidence type="ECO:0000256" key="1">
    <source>
        <dbReference type="ARBA" id="ARBA00022737"/>
    </source>
</evidence>
<proteinExistence type="predicted"/>
<gene>
    <name evidence="4" type="ORF">M427DRAFT_32600</name>
</gene>
<dbReference type="FunFam" id="1.25.40.10:FF:000186">
    <property type="entry name" value="Tetratricopeptide repeat domain 30A"/>
    <property type="match status" value="1"/>
</dbReference>
<keyword evidence="5" id="KW-1185">Reference proteome</keyword>
<feature type="region of interest" description="Disordered" evidence="3">
    <location>
        <begin position="1"/>
        <end position="28"/>
    </location>
</feature>
<dbReference type="Gene3D" id="1.25.40.10">
    <property type="entry name" value="Tetratricopeptide repeat domain"/>
    <property type="match status" value="3"/>
</dbReference>
<reference evidence="4 5" key="1">
    <citation type="journal article" date="2015" name="Genome Biol. Evol.">
        <title>Phylogenomic analyses indicate that early fungi evolved digesting cell walls of algal ancestors of land plants.</title>
        <authorList>
            <person name="Chang Y."/>
            <person name="Wang S."/>
            <person name="Sekimoto S."/>
            <person name="Aerts A.L."/>
            <person name="Choi C."/>
            <person name="Clum A."/>
            <person name="LaButti K.M."/>
            <person name="Lindquist E.A."/>
            <person name="Yee Ngan C."/>
            <person name="Ohm R.A."/>
            <person name="Salamov A.A."/>
            <person name="Grigoriev I.V."/>
            <person name="Spatafora J.W."/>
            <person name="Berbee M.L."/>
        </authorList>
    </citation>
    <scope>NUCLEOTIDE SEQUENCE [LARGE SCALE GENOMIC DNA]</scope>
    <source>
        <strain evidence="4 5">JEL478</strain>
    </source>
</reference>
<dbReference type="PANTHER" id="PTHR20931">
    <property type="entry name" value="TETRATRICOPEPTIDE REPEAT PROTEIN 30"/>
    <property type="match status" value="1"/>
</dbReference>
<evidence type="ECO:0000256" key="3">
    <source>
        <dbReference type="SAM" id="MobiDB-lite"/>
    </source>
</evidence>
<dbReference type="SUPFAM" id="SSF48452">
    <property type="entry name" value="TPR-like"/>
    <property type="match status" value="3"/>
</dbReference>
<accession>A0A139AE91</accession>
<dbReference type="EMBL" id="KQ965764">
    <property type="protein sequence ID" value="KXS15136.1"/>
    <property type="molecule type" value="Genomic_DNA"/>
</dbReference>
<dbReference type="AlphaFoldDB" id="A0A139AE91"/>
<sequence length="664" mass="75370">MSARSLALPSASVRSHARPRARTPQGNPTATIYSLIKESRFADAIKLLRFEHDAQPSNRAALSLLASCSYHVQDYASASSYYEQLILHYPDIEPYRLHYAQSLFKAGHFQAAHKACLTVSAQELQGKVLKLQASIKLMLDDASGCKALIEQCPPDDPDTAINAATLMVREGKHSAALRIYQDALRVRGFDAELAYATALCHYEMRQCIPALKVIQDIIERGMRDHPELSVGMATEGVEVRNVANSRTLQDSFLVEAFNLKAAIEYNLKNIDGAREALTDMPPRLESDLDPVTLHNAALVHMDDDPAGGFEKLTYLLQSVPCPQEAFGNVLLLYAKFEHFDVAADLLAENQMVAQQQLSEGTLEYLEAVLLRQSSPEEAFKRFEEIGGRHIERLRRLTKSVQEARQSHDEEALKKSVTDYDLAVDKYITVLMAQAKIYWDLENYAAVERLFRKSVEFCNENEIWKLNVAHVLFMQENKYKEAISFYEPIVKRSTDHILQIPAIVLANLCVSYIMMSQNEEAEELMRKIEKEEERVGYEDPTKRIYHLCIVNLVIGTLYCAKGNYEFGISRIIKSLEPFNKKLGTDTWFYAKRCLASLYETLAKHMIMIKDIVLDDVLQFFDACTLHGRTIPVHLDSMFPDVFDPLRNNVAYEARLLKAAYLSLYD</sequence>
<dbReference type="OMA" id="CCKHELY"/>
<dbReference type="OrthoDB" id="10249577at2759"/>
<dbReference type="InterPro" id="IPR011990">
    <property type="entry name" value="TPR-like_helical_dom_sf"/>
</dbReference>
<dbReference type="GO" id="GO:0030992">
    <property type="term" value="C:intraciliary transport particle B"/>
    <property type="evidence" value="ECO:0007669"/>
    <property type="project" value="TreeGrafter"/>
</dbReference>
<dbReference type="Proteomes" id="UP000070544">
    <property type="component" value="Unassembled WGS sequence"/>
</dbReference>
<organism evidence="4 5">
    <name type="scientific">Gonapodya prolifera (strain JEL478)</name>
    <name type="common">Monoblepharis prolifera</name>
    <dbReference type="NCBI Taxonomy" id="1344416"/>
    <lineage>
        <taxon>Eukaryota</taxon>
        <taxon>Fungi</taxon>
        <taxon>Fungi incertae sedis</taxon>
        <taxon>Chytridiomycota</taxon>
        <taxon>Chytridiomycota incertae sedis</taxon>
        <taxon>Monoblepharidomycetes</taxon>
        <taxon>Monoblepharidales</taxon>
        <taxon>Gonapodyaceae</taxon>
        <taxon>Gonapodya</taxon>
    </lineage>
</organism>
<evidence type="ECO:0000256" key="2">
    <source>
        <dbReference type="ARBA" id="ARBA00022803"/>
    </source>
</evidence>
<keyword evidence="1" id="KW-0677">Repeat</keyword>
<dbReference type="GO" id="GO:0042073">
    <property type="term" value="P:intraciliary transport"/>
    <property type="evidence" value="ECO:0007669"/>
    <property type="project" value="TreeGrafter"/>
</dbReference>
<name>A0A139AE91_GONPJ</name>